<dbReference type="PATRIC" id="fig|56110.3.peg.3073"/>
<evidence type="ECO:0000313" key="2">
    <source>
        <dbReference type="Proteomes" id="UP000010367"/>
    </source>
</evidence>
<dbReference type="AlphaFoldDB" id="K9TIG3"/>
<accession>K9TIG3</accession>
<dbReference type="KEGG" id="oac:Oscil6304_2581"/>
<dbReference type="STRING" id="56110.Oscil6304_2581"/>
<dbReference type="HOGENOM" id="CLU_617942_0_0_3"/>
<reference evidence="1 2" key="1">
    <citation type="submission" date="2012-06" db="EMBL/GenBank/DDBJ databases">
        <title>Finished chromosome of genome of Oscillatoria acuminata PCC 6304.</title>
        <authorList>
            <consortium name="US DOE Joint Genome Institute"/>
            <person name="Gugger M."/>
            <person name="Coursin T."/>
            <person name="Rippka R."/>
            <person name="Tandeau De Marsac N."/>
            <person name="Huntemann M."/>
            <person name="Wei C.-L."/>
            <person name="Han J."/>
            <person name="Detter J.C."/>
            <person name="Han C."/>
            <person name="Tapia R."/>
            <person name="Davenport K."/>
            <person name="Daligault H."/>
            <person name="Erkkila T."/>
            <person name="Gu W."/>
            <person name="Munk A.C.C."/>
            <person name="Teshima H."/>
            <person name="Xu Y."/>
            <person name="Chain P."/>
            <person name="Chen A."/>
            <person name="Krypides N."/>
            <person name="Mavromatis K."/>
            <person name="Markowitz V."/>
            <person name="Szeto E."/>
            <person name="Ivanova N."/>
            <person name="Mikhailova N."/>
            <person name="Ovchinnikova G."/>
            <person name="Pagani I."/>
            <person name="Pati A."/>
            <person name="Goodwin L."/>
            <person name="Peters L."/>
            <person name="Pitluck S."/>
            <person name="Woyke T."/>
            <person name="Kerfeld C."/>
        </authorList>
    </citation>
    <scope>NUCLEOTIDE SEQUENCE [LARGE SCALE GENOMIC DNA]</scope>
    <source>
        <strain evidence="1 2">PCC 6304</strain>
    </source>
</reference>
<name>K9TIG3_9CYAN</name>
<protein>
    <recommendedName>
        <fullName evidence="3">Alpha/beta hydrolase</fullName>
    </recommendedName>
</protein>
<organism evidence="1 2">
    <name type="scientific">Oscillatoria acuminata PCC 6304</name>
    <dbReference type="NCBI Taxonomy" id="56110"/>
    <lineage>
        <taxon>Bacteria</taxon>
        <taxon>Bacillati</taxon>
        <taxon>Cyanobacteriota</taxon>
        <taxon>Cyanophyceae</taxon>
        <taxon>Oscillatoriophycideae</taxon>
        <taxon>Oscillatoriales</taxon>
        <taxon>Oscillatoriaceae</taxon>
        <taxon>Oscillatoria</taxon>
    </lineage>
</organism>
<keyword evidence="2" id="KW-1185">Reference proteome</keyword>
<dbReference type="Proteomes" id="UP000010367">
    <property type="component" value="Chromosome"/>
</dbReference>
<evidence type="ECO:0008006" key="3">
    <source>
        <dbReference type="Google" id="ProtNLM"/>
    </source>
</evidence>
<dbReference type="RefSeq" id="WP_015148840.1">
    <property type="nucleotide sequence ID" value="NC_019693.1"/>
</dbReference>
<dbReference type="EMBL" id="CP003607">
    <property type="protein sequence ID" value="AFY82198.1"/>
    <property type="molecule type" value="Genomic_DNA"/>
</dbReference>
<proteinExistence type="predicted"/>
<dbReference type="eggNOG" id="COG3319">
    <property type="taxonomic scope" value="Bacteria"/>
</dbReference>
<gene>
    <name evidence="1" type="ORF">Oscil6304_2581</name>
</gene>
<sequence>MLQLILSKPFNTPMPIETVPGTSLNYYLIAFDAKGKEREEQDGLISQKVLEVLKNEPITDVFIMSHGWMGDMPAARNQYNRWTGAMAKQSADLEKIKQIQPGFRPLLIGLHWPSKPWGDENLTSTNVSFSVGEEDPVDRLVDEYADRIADTEPARQALETILRSAMDNNDPESLPPEVIAAYQVLNQETDLGAEGEGAAPGSDWDGFDPEAVYQASLMSDGPVSFGSLSSTGDKVLEPLRLFSFWSMKNRARQIGETAGFNLLKQLQETAQETVRFHLMGHSFGCIVVSSILNGPKGKGALVRPIDSVLLAQGAVSLWSYCAKISYERNRPGYFHGLIAQGKVAGPIVVTYSEYDYAVGRMYPIAGKIVFSSVDFAPGKLPKYGGIGSFGIGGDDLVTEDLNMLPADGRYQFKPGTIYNLESSQFICDVSSGFGTGAHNDIDKPEVAHAFWSAAYPI</sequence>
<dbReference type="InParanoid" id="K9TIG3"/>
<evidence type="ECO:0000313" key="1">
    <source>
        <dbReference type="EMBL" id="AFY82198.1"/>
    </source>
</evidence>